<feature type="transmembrane region" description="Helical" evidence="10">
    <location>
        <begin position="243"/>
        <end position="268"/>
    </location>
</feature>
<dbReference type="RefSeq" id="WP_166845131.1">
    <property type="nucleotide sequence ID" value="NZ_JAAONY010000002.1"/>
</dbReference>
<feature type="transmembrane region" description="Helical" evidence="10">
    <location>
        <begin position="50"/>
        <end position="73"/>
    </location>
</feature>
<dbReference type="GO" id="GO:0005886">
    <property type="term" value="C:plasma membrane"/>
    <property type="evidence" value="ECO:0007669"/>
    <property type="project" value="UniProtKB-SubCell"/>
</dbReference>
<dbReference type="GO" id="GO:0015297">
    <property type="term" value="F:antiporter activity"/>
    <property type="evidence" value="ECO:0007669"/>
    <property type="project" value="UniProtKB-KW"/>
</dbReference>
<evidence type="ECO:0000256" key="6">
    <source>
        <dbReference type="ARBA" id="ARBA00022989"/>
    </source>
</evidence>
<keyword evidence="7" id="KW-0406">Ion transport</keyword>
<feature type="transmembrane region" description="Helical" evidence="10">
    <location>
        <begin position="288"/>
        <end position="310"/>
    </location>
</feature>
<dbReference type="InterPro" id="IPR050222">
    <property type="entry name" value="MATE_MdtK"/>
</dbReference>
<feature type="transmembrane region" description="Helical" evidence="10">
    <location>
        <begin position="393"/>
        <end position="412"/>
    </location>
</feature>
<name>A0A7X0JVB8_9GAMM</name>
<dbReference type="GO" id="GO:0006811">
    <property type="term" value="P:monoatomic ion transport"/>
    <property type="evidence" value="ECO:0007669"/>
    <property type="project" value="UniProtKB-KW"/>
</dbReference>
<evidence type="ECO:0000256" key="5">
    <source>
        <dbReference type="ARBA" id="ARBA00022692"/>
    </source>
</evidence>
<evidence type="ECO:0000256" key="2">
    <source>
        <dbReference type="ARBA" id="ARBA00022448"/>
    </source>
</evidence>
<evidence type="ECO:0000313" key="11">
    <source>
        <dbReference type="EMBL" id="MBB6522832.1"/>
    </source>
</evidence>
<comment type="subcellular location">
    <subcellularLocation>
        <location evidence="1">Cell inner membrane</location>
        <topology evidence="1">Multi-pass membrane protein</topology>
    </subcellularLocation>
</comment>
<dbReference type="EMBL" id="JACHHT010000002">
    <property type="protein sequence ID" value="MBB6522832.1"/>
    <property type="molecule type" value="Genomic_DNA"/>
</dbReference>
<reference evidence="11 12" key="1">
    <citation type="submission" date="2020-08" db="EMBL/GenBank/DDBJ databases">
        <title>Genomic Encyclopedia of Type Strains, Phase IV (KMG-IV): sequencing the most valuable type-strain genomes for metagenomic binning, comparative biology and taxonomic classification.</title>
        <authorList>
            <person name="Goeker M."/>
        </authorList>
    </citation>
    <scope>NUCLEOTIDE SEQUENCE [LARGE SCALE GENOMIC DNA]</scope>
    <source>
        <strain evidence="11 12">DSM 22368</strain>
    </source>
</reference>
<dbReference type="InterPro" id="IPR002528">
    <property type="entry name" value="MATE_fam"/>
</dbReference>
<evidence type="ECO:0000256" key="1">
    <source>
        <dbReference type="ARBA" id="ARBA00004429"/>
    </source>
</evidence>
<feature type="transmembrane region" description="Helical" evidence="10">
    <location>
        <begin position="94"/>
        <end position="117"/>
    </location>
</feature>
<evidence type="ECO:0000256" key="10">
    <source>
        <dbReference type="SAM" id="Phobius"/>
    </source>
</evidence>
<keyword evidence="2" id="KW-0813">Transport</keyword>
<evidence type="ECO:0000313" key="12">
    <source>
        <dbReference type="Proteomes" id="UP000528457"/>
    </source>
</evidence>
<dbReference type="Pfam" id="PF01554">
    <property type="entry name" value="MatE"/>
    <property type="match status" value="2"/>
</dbReference>
<evidence type="ECO:0000256" key="3">
    <source>
        <dbReference type="ARBA" id="ARBA00022449"/>
    </source>
</evidence>
<dbReference type="AlphaFoldDB" id="A0A7X0JVB8"/>
<keyword evidence="3" id="KW-0050">Antiport</keyword>
<feature type="transmembrane region" description="Helical" evidence="10">
    <location>
        <begin position="21"/>
        <end position="38"/>
    </location>
</feature>
<feature type="transmembrane region" description="Helical" evidence="10">
    <location>
        <begin position="202"/>
        <end position="223"/>
    </location>
</feature>
<feature type="transmembrane region" description="Helical" evidence="10">
    <location>
        <begin position="362"/>
        <end position="381"/>
    </location>
</feature>
<evidence type="ECO:0000256" key="7">
    <source>
        <dbReference type="ARBA" id="ARBA00023065"/>
    </source>
</evidence>
<keyword evidence="8 10" id="KW-0472">Membrane</keyword>
<dbReference type="PANTHER" id="PTHR43298:SF2">
    <property type="entry name" value="FMN_FAD EXPORTER YEEO-RELATED"/>
    <property type="match status" value="1"/>
</dbReference>
<feature type="transmembrane region" description="Helical" evidence="10">
    <location>
        <begin position="418"/>
        <end position="439"/>
    </location>
</feature>
<keyword evidence="5 10" id="KW-0812">Transmembrane</keyword>
<feature type="transmembrane region" description="Helical" evidence="10">
    <location>
        <begin position="322"/>
        <end position="342"/>
    </location>
</feature>
<feature type="transmembrane region" description="Helical" evidence="10">
    <location>
        <begin position="137"/>
        <end position="158"/>
    </location>
</feature>
<dbReference type="Proteomes" id="UP000528457">
    <property type="component" value="Unassembled WGS sequence"/>
</dbReference>
<organism evidence="11 12">
    <name type="scientific">Pseudoteredinibacter isoporae</name>
    <dbReference type="NCBI Taxonomy" id="570281"/>
    <lineage>
        <taxon>Bacteria</taxon>
        <taxon>Pseudomonadati</taxon>
        <taxon>Pseudomonadota</taxon>
        <taxon>Gammaproteobacteria</taxon>
        <taxon>Cellvibrionales</taxon>
        <taxon>Cellvibrionaceae</taxon>
        <taxon>Pseudoteredinibacter</taxon>
    </lineage>
</organism>
<accession>A0A7X0JVB8</accession>
<feature type="transmembrane region" description="Helical" evidence="10">
    <location>
        <begin position="170"/>
        <end position="190"/>
    </location>
</feature>
<sequence>MSSAMQATLTQGSVGKTLREMAAPMVIGLLAMMSFNAVDTFFVGQLGEDALAAMSFTFPVVMVYTSLAIGLGAGTSSCVARAIGTGDQDTAKRLLTDVLTIAFLLSVVFGFLGWWFMEPTFYALGASEQLMPLIREYMDIWFLGVPMVIMPMAAMAGLRAMGLSKLQGVLMGVSALANGLLDPLLIFGLWGFPRLELAGAAWASFIVRIGVLLAVAYILIVRLQVLASPFVAMPKLIASWRQVFHVAIPAMGTNVIIPLASAIVVAMVAGYGEAAVAGLGVALRVEPIVLICFYALSAVMGPFFGQNLSASAIDRVREAQSVAMRFCLAMGLAVAALLFVGGEWLAGLFSDSPEVIAVAKDYLLLVPISYGCYGMVMYINAAFNGIGKPMPGLVISSLRVLGLYLPIAWVAMEFWGLIGLFVATAVTNILVGLIGYFWLRRHVEDIARVECPA</sequence>
<keyword evidence="6 10" id="KW-1133">Transmembrane helix</keyword>
<gene>
    <name evidence="11" type="ORF">HNR48_003117</name>
</gene>
<comment type="caution">
    <text evidence="11">The sequence shown here is derived from an EMBL/GenBank/DDBJ whole genome shotgun (WGS) entry which is preliminary data.</text>
</comment>
<dbReference type="InParanoid" id="A0A7X0JVB8"/>
<dbReference type="NCBIfam" id="TIGR00797">
    <property type="entry name" value="matE"/>
    <property type="match status" value="1"/>
</dbReference>
<dbReference type="InterPro" id="IPR048279">
    <property type="entry name" value="MdtK-like"/>
</dbReference>
<dbReference type="PANTHER" id="PTHR43298">
    <property type="entry name" value="MULTIDRUG RESISTANCE PROTEIN NORM-RELATED"/>
    <property type="match status" value="1"/>
</dbReference>
<proteinExistence type="predicted"/>
<keyword evidence="4" id="KW-1003">Cell membrane</keyword>
<keyword evidence="12" id="KW-1185">Reference proteome</keyword>
<evidence type="ECO:0000256" key="4">
    <source>
        <dbReference type="ARBA" id="ARBA00022475"/>
    </source>
</evidence>
<dbReference type="GO" id="GO:0042910">
    <property type="term" value="F:xenobiotic transmembrane transporter activity"/>
    <property type="evidence" value="ECO:0007669"/>
    <property type="project" value="InterPro"/>
</dbReference>
<evidence type="ECO:0000256" key="8">
    <source>
        <dbReference type="ARBA" id="ARBA00023136"/>
    </source>
</evidence>
<evidence type="ECO:0000256" key="9">
    <source>
        <dbReference type="ARBA" id="ARBA00031636"/>
    </source>
</evidence>
<dbReference type="PIRSF" id="PIRSF006603">
    <property type="entry name" value="DinF"/>
    <property type="match status" value="1"/>
</dbReference>
<protein>
    <recommendedName>
        <fullName evidence="9">Multidrug-efflux transporter</fullName>
    </recommendedName>
</protein>